<dbReference type="AlphaFoldDB" id="X1IEH5"/>
<accession>X1IEH5</accession>
<organism evidence="1">
    <name type="scientific">marine sediment metagenome</name>
    <dbReference type="NCBI Taxonomy" id="412755"/>
    <lineage>
        <taxon>unclassified sequences</taxon>
        <taxon>metagenomes</taxon>
        <taxon>ecological metagenomes</taxon>
    </lineage>
</organism>
<dbReference type="EMBL" id="BARU01044742">
    <property type="protein sequence ID" value="GAH80836.1"/>
    <property type="molecule type" value="Genomic_DNA"/>
</dbReference>
<name>X1IEH5_9ZZZZ</name>
<protein>
    <submittedName>
        <fullName evidence="1">Uncharacterized protein</fullName>
    </submittedName>
</protein>
<feature type="non-terminal residue" evidence="1">
    <location>
        <position position="46"/>
    </location>
</feature>
<proteinExistence type="predicted"/>
<comment type="caution">
    <text evidence="1">The sequence shown here is derived from an EMBL/GenBank/DDBJ whole genome shotgun (WGS) entry which is preliminary data.</text>
</comment>
<reference evidence="1" key="1">
    <citation type="journal article" date="2014" name="Front. Microbiol.">
        <title>High frequency of phylogenetically diverse reductive dehalogenase-homologous genes in deep subseafloor sedimentary metagenomes.</title>
        <authorList>
            <person name="Kawai M."/>
            <person name="Futagami T."/>
            <person name="Toyoda A."/>
            <person name="Takaki Y."/>
            <person name="Nishi S."/>
            <person name="Hori S."/>
            <person name="Arai W."/>
            <person name="Tsubouchi T."/>
            <person name="Morono Y."/>
            <person name="Uchiyama I."/>
            <person name="Ito T."/>
            <person name="Fujiyama A."/>
            <person name="Inagaki F."/>
            <person name="Takami H."/>
        </authorList>
    </citation>
    <scope>NUCLEOTIDE SEQUENCE</scope>
    <source>
        <strain evidence="1">Expedition CK06-06</strain>
    </source>
</reference>
<sequence length="46" mass="5359">MIRGQNWKLDFDRAFPPAKVVIQILNSNGMLIDEYSFKFDQKGKAK</sequence>
<gene>
    <name evidence="1" type="ORF">S03H2_68136</name>
</gene>
<evidence type="ECO:0000313" key="1">
    <source>
        <dbReference type="EMBL" id="GAH80836.1"/>
    </source>
</evidence>